<dbReference type="EMBL" id="JBBNPS010000001">
    <property type="protein sequence ID" value="MEQ3352851.1"/>
    <property type="molecule type" value="Genomic_DNA"/>
</dbReference>
<dbReference type="InterPro" id="IPR029063">
    <property type="entry name" value="SAM-dependent_MTases_sf"/>
</dbReference>
<keyword evidence="3" id="KW-0489">Methyltransferase</keyword>
<dbReference type="InterPro" id="IPR041698">
    <property type="entry name" value="Methyltransf_25"/>
</dbReference>
<gene>
    <name evidence="7" type="primary">cbiT</name>
    <name evidence="7" type="ORF">AAA081_00830</name>
</gene>
<reference evidence="7 8" key="1">
    <citation type="submission" date="2024-04" db="EMBL/GenBank/DDBJ databases">
        <title>Human intestinal bacterial collection.</title>
        <authorList>
            <person name="Pauvert C."/>
            <person name="Hitch T.C.A."/>
            <person name="Clavel T."/>
        </authorList>
    </citation>
    <scope>NUCLEOTIDE SEQUENCE [LARGE SCALE GENOMIC DNA]</scope>
    <source>
        <strain evidence="7 8">CLA-SR-H026</strain>
    </source>
</reference>
<evidence type="ECO:0000256" key="1">
    <source>
        <dbReference type="ARBA" id="ARBA00004953"/>
    </source>
</evidence>
<evidence type="ECO:0000259" key="6">
    <source>
        <dbReference type="Pfam" id="PF13649"/>
    </source>
</evidence>
<evidence type="ECO:0000313" key="7">
    <source>
        <dbReference type="EMBL" id="MEQ3352851.1"/>
    </source>
</evidence>
<name>A0ABV1J3V0_9FIRM</name>
<dbReference type="RefSeq" id="WP_349053284.1">
    <property type="nucleotide sequence ID" value="NZ_JBBNPS010000001.1"/>
</dbReference>
<evidence type="ECO:0000313" key="8">
    <source>
        <dbReference type="Proteomes" id="UP001481872"/>
    </source>
</evidence>
<organism evidence="7 8">
    <name type="scientific">Aedoeadaptatus acetigenes</name>
    <dbReference type="NCBI Taxonomy" id="2981723"/>
    <lineage>
        <taxon>Bacteria</taxon>
        <taxon>Bacillati</taxon>
        <taxon>Bacillota</taxon>
        <taxon>Tissierellia</taxon>
        <taxon>Tissierellales</taxon>
        <taxon>Peptoniphilaceae</taxon>
        <taxon>Aedoeadaptatus</taxon>
    </lineage>
</organism>
<dbReference type="Pfam" id="PF13649">
    <property type="entry name" value="Methyltransf_25"/>
    <property type="match status" value="1"/>
</dbReference>
<keyword evidence="5" id="KW-0949">S-adenosyl-L-methionine</keyword>
<evidence type="ECO:0000256" key="4">
    <source>
        <dbReference type="ARBA" id="ARBA00022679"/>
    </source>
</evidence>
<protein>
    <submittedName>
        <fullName evidence="7">Precorrin-6Y C5,15-methyltransferase (Decarboxylating) subunit CbiT</fullName>
    </submittedName>
</protein>
<keyword evidence="8" id="KW-1185">Reference proteome</keyword>
<dbReference type="Proteomes" id="UP001481872">
    <property type="component" value="Unassembled WGS sequence"/>
</dbReference>
<keyword evidence="2" id="KW-0169">Cobalamin biosynthesis</keyword>
<comment type="pathway">
    <text evidence="1">Cofactor biosynthesis; adenosylcobalamin biosynthesis.</text>
</comment>
<dbReference type="PANTHER" id="PTHR43182:SF1">
    <property type="entry name" value="COBALT-PRECORRIN-7 C(5)-METHYLTRANSFERASE"/>
    <property type="match status" value="1"/>
</dbReference>
<proteinExistence type="predicted"/>
<feature type="domain" description="Methyltransferase" evidence="6">
    <location>
        <begin position="35"/>
        <end position="122"/>
    </location>
</feature>
<comment type="caution">
    <text evidence="7">The sequence shown here is derived from an EMBL/GenBank/DDBJ whole genome shotgun (WGS) entry which is preliminary data.</text>
</comment>
<dbReference type="InterPro" id="IPR050714">
    <property type="entry name" value="Cobalamin_biosynth_MTase"/>
</dbReference>
<dbReference type="PANTHER" id="PTHR43182">
    <property type="entry name" value="COBALT-PRECORRIN-6B C(15)-METHYLTRANSFERASE (DECARBOXYLATING)"/>
    <property type="match status" value="1"/>
</dbReference>
<evidence type="ECO:0000256" key="5">
    <source>
        <dbReference type="ARBA" id="ARBA00022691"/>
    </source>
</evidence>
<dbReference type="SUPFAM" id="SSF53335">
    <property type="entry name" value="S-adenosyl-L-methionine-dependent methyltransferases"/>
    <property type="match status" value="1"/>
</dbReference>
<evidence type="ECO:0000256" key="3">
    <source>
        <dbReference type="ARBA" id="ARBA00022603"/>
    </source>
</evidence>
<keyword evidence="4" id="KW-0808">Transferase</keyword>
<dbReference type="Gene3D" id="3.40.50.150">
    <property type="entry name" value="Vaccinia Virus protein VP39"/>
    <property type="match status" value="1"/>
</dbReference>
<dbReference type="NCBIfam" id="TIGR02469">
    <property type="entry name" value="CbiT"/>
    <property type="match status" value="1"/>
</dbReference>
<dbReference type="InterPro" id="IPR014008">
    <property type="entry name" value="Cbl_synth_MTase_CbiT"/>
</dbReference>
<accession>A0ABV1J3V0</accession>
<dbReference type="CDD" id="cd02440">
    <property type="entry name" value="AdoMet_MTases"/>
    <property type="match status" value="1"/>
</dbReference>
<evidence type="ECO:0000256" key="2">
    <source>
        <dbReference type="ARBA" id="ARBA00022573"/>
    </source>
</evidence>
<sequence>MNDSDFIRGDVPMTKEDVRILTMAGMEIVPGLSFLDIGAGTGSISVAAAALGCEVIVAEVKDEAVDLIEKNAEAFGVKIDVIRGKAPDCLKDENYDRIFIGGSRGELEAILYYAHEHLNEGGIIAGNFITMSNAESMKAFLKKEGYDFSLKYVAVSREDRLGLLRADNGVFMLKGRKR</sequence>